<evidence type="ECO:0000256" key="1">
    <source>
        <dbReference type="SAM" id="Phobius"/>
    </source>
</evidence>
<gene>
    <name evidence="2" type="ORF">BCR41DRAFT_233246</name>
</gene>
<name>A0A1Y2GUL2_9FUNG</name>
<proteinExistence type="predicted"/>
<dbReference type="InParanoid" id="A0A1Y2GUL2"/>
<reference evidence="2 3" key="1">
    <citation type="submission" date="2016-07" db="EMBL/GenBank/DDBJ databases">
        <title>Pervasive Adenine N6-methylation of Active Genes in Fungi.</title>
        <authorList>
            <consortium name="DOE Joint Genome Institute"/>
            <person name="Mondo S.J."/>
            <person name="Dannebaum R.O."/>
            <person name="Kuo R.C."/>
            <person name="Labutti K."/>
            <person name="Haridas S."/>
            <person name="Kuo A."/>
            <person name="Salamov A."/>
            <person name="Ahrendt S.R."/>
            <person name="Lipzen A."/>
            <person name="Sullivan W."/>
            <person name="Andreopoulos W.B."/>
            <person name="Clum A."/>
            <person name="Lindquist E."/>
            <person name="Daum C."/>
            <person name="Ramamoorthy G.K."/>
            <person name="Gryganskyi A."/>
            <person name="Culley D."/>
            <person name="Magnuson J.K."/>
            <person name="James T.Y."/>
            <person name="O'Malley M.A."/>
            <person name="Stajich J.E."/>
            <person name="Spatafora J.W."/>
            <person name="Visel A."/>
            <person name="Grigoriev I.V."/>
        </authorList>
    </citation>
    <scope>NUCLEOTIDE SEQUENCE [LARGE SCALE GENOMIC DNA]</scope>
    <source>
        <strain evidence="2 3">NRRL 3116</strain>
    </source>
</reference>
<evidence type="ECO:0000313" key="2">
    <source>
        <dbReference type="EMBL" id="ORZ24762.1"/>
    </source>
</evidence>
<feature type="transmembrane region" description="Helical" evidence="1">
    <location>
        <begin position="54"/>
        <end position="77"/>
    </location>
</feature>
<feature type="transmembrane region" description="Helical" evidence="1">
    <location>
        <begin position="89"/>
        <end position="110"/>
    </location>
</feature>
<keyword evidence="1" id="KW-1133">Transmembrane helix</keyword>
<comment type="caution">
    <text evidence="2">The sequence shown here is derived from an EMBL/GenBank/DDBJ whole genome shotgun (WGS) entry which is preliminary data.</text>
</comment>
<dbReference type="AlphaFoldDB" id="A0A1Y2GUL2"/>
<dbReference type="GeneID" id="33561926"/>
<dbReference type="RefSeq" id="XP_021883743.1">
    <property type="nucleotide sequence ID" value="XM_022020082.1"/>
</dbReference>
<keyword evidence="1" id="KW-0472">Membrane</keyword>
<evidence type="ECO:0000313" key="3">
    <source>
        <dbReference type="Proteomes" id="UP000193648"/>
    </source>
</evidence>
<dbReference type="Proteomes" id="UP000193648">
    <property type="component" value="Unassembled WGS sequence"/>
</dbReference>
<keyword evidence="1" id="KW-0812">Transmembrane</keyword>
<keyword evidence="3" id="KW-1185">Reference proteome</keyword>
<organism evidence="2 3">
    <name type="scientific">Lobosporangium transversale</name>
    <dbReference type="NCBI Taxonomy" id="64571"/>
    <lineage>
        <taxon>Eukaryota</taxon>
        <taxon>Fungi</taxon>
        <taxon>Fungi incertae sedis</taxon>
        <taxon>Mucoromycota</taxon>
        <taxon>Mortierellomycotina</taxon>
        <taxon>Mortierellomycetes</taxon>
        <taxon>Mortierellales</taxon>
        <taxon>Mortierellaceae</taxon>
        <taxon>Lobosporangium</taxon>
    </lineage>
</organism>
<sequence>MNHPRVFEVAEIRLLAKDRVRVFYYYYYYYYYYYLNDALYVSIYLSINISRSSVFTYALLNLFVMPFLFTCFIYTMTYTLPNFWGSFRGILFIIFLGAYVSINAMGYEHLKKSRERAKRGEKDRERERER</sequence>
<accession>A0A1Y2GUL2</accession>
<feature type="transmembrane region" description="Helical" evidence="1">
    <location>
        <begin position="29"/>
        <end position="47"/>
    </location>
</feature>
<protein>
    <submittedName>
        <fullName evidence="2">Uncharacterized protein</fullName>
    </submittedName>
</protein>
<dbReference type="EMBL" id="MCFF01000008">
    <property type="protein sequence ID" value="ORZ24762.1"/>
    <property type="molecule type" value="Genomic_DNA"/>
</dbReference>